<keyword evidence="2" id="KW-1185">Reference proteome</keyword>
<dbReference type="Proteomes" id="UP000241690">
    <property type="component" value="Unassembled WGS sequence"/>
</dbReference>
<dbReference type="AlphaFoldDB" id="A0A2T3ZYB2"/>
<reference evidence="1 2" key="1">
    <citation type="submission" date="2016-07" db="EMBL/GenBank/DDBJ databases">
        <title>Multiple horizontal gene transfer events from other fungi enriched the ability of initially mycotrophic Trichoderma (Ascomycota) to feed on dead plant biomass.</title>
        <authorList>
            <consortium name="DOE Joint Genome Institute"/>
            <person name="Aerts A."/>
            <person name="Atanasova L."/>
            <person name="Chenthamara K."/>
            <person name="Zhang J."/>
            <person name="Grujic M."/>
            <person name="Henrissat B."/>
            <person name="Kuo A."/>
            <person name="Salamov A."/>
            <person name="Lipzen A."/>
            <person name="Labutti K."/>
            <person name="Barry K."/>
            <person name="Miao Y."/>
            <person name="Rahimi M.J."/>
            <person name="Shen Q."/>
            <person name="Grigoriev I.V."/>
            <person name="Kubicek C.P."/>
            <person name="Druzhinina I.S."/>
        </authorList>
    </citation>
    <scope>NUCLEOTIDE SEQUENCE [LARGE SCALE GENOMIC DNA]</scope>
    <source>
        <strain evidence="1 2">CBS 226.95</strain>
    </source>
</reference>
<sequence>MFIDEKEVNPAVPTVDLTSLHSASLPLLEELPASPDAAAGHCIKSHAGETVQVKTPVTAYCFERTRFWNVSRLASSMRCLAL</sequence>
<gene>
    <name evidence="1" type="ORF">M431DRAFT_512566</name>
</gene>
<dbReference type="STRING" id="983964.A0A2T3ZYB2"/>
<proteinExistence type="predicted"/>
<dbReference type="RefSeq" id="XP_024769466.1">
    <property type="nucleotide sequence ID" value="XM_024919863.1"/>
</dbReference>
<dbReference type="EMBL" id="KZ679690">
    <property type="protein sequence ID" value="PTB49789.1"/>
    <property type="molecule type" value="Genomic_DNA"/>
</dbReference>
<protein>
    <submittedName>
        <fullName evidence="1">Uncharacterized protein</fullName>
    </submittedName>
</protein>
<evidence type="ECO:0000313" key="1">
    <source>
        <dbReference type="EMBL" id="PTB49789.1"/>
    </source>
</evidence>
<evidence type="ECO:0000313" key="2">
    <source>
        <dbReference type="Proteomes" id="UP000241690"/>
    </source>
</evidence>
<dbReference type="GeneID" id="36628432"/>
<organism evidence="1 2">
    <name type="scientific">Trichoderma harzianum CBS 226.95</name>
    <dbReference type="NCBI Taxonomy" id="983964"/>
    <lineage>
        <taxon>Eukaryota</taxon>
        <taxon>Fungi</taxon>
        <taxon>Dikarya</taxon>
        <taxon>Ascomycota</taxon>
        <taxon>Pezizomycotina</taxon>
        <taxon>Sordariomycetes</taxon>
        <taxon>Hypocreomycetidae</taxon>
        <taxon>Hypocreales</taxon>
        <taxon>Hypocreaceae</taxon>
        <taxon>Trichoderma</taxon>
    </lineage>
</organism>
<accession>A0A2T3ZYB2</accession>
<name>A0A2T3ZYB2_TRIHA</name>